<name>A0A448XKF7_9PLAT</name>
<gene>
    <name evidence="2" type="ORF">PXEA_LOCUS32248</name>
</gene>
<comment type="caution">
    <text evidence="2">The sequence shown here is derived from an EMBL/GenBank/DDBJ whole genome shotgun (WGS) entry which is preliminary data.</text>
</comment>
<keyword evidence="3" id="KW-1185">Reference proteome</keyword>
<feature type="compositionally biased region" description="Polar residues" evidence="1">
    <location>
        <begin position="224"/>
        <end position="233"/>
    </location>
</feature>
<evidence type="ECO:0000313" key="2">
    <source>
        <dbReference type="EMBL" id="VEL38808.1"/>
    </source>
</evidence>
<feature type="region of interest" description="Disordered" evidence="1">
    <location>
        <begin position="38"/>
        <end position="62"/>
    </location>
</feature>
<evidence type="ECO:0000256" key="1">
    <source>
        <dbReference type="SAM" id="MobiDB-lite"/>
    </source>
</evidence>
<dbReference type="AlphaFoldDB" id="A0A448XKF7"/>
<feature type="compositionally biased region" description="Polar residues" evidence="1">
    <location>
        <begin position="38"/>
        <end position="49"/>
    </location>
</feature>
<protein>
    <submittedName>
        <fullName evidence="2">Uncharacterized protein</fullName>
    </submittedName>
</protein>
<dbReference type="Proteomes" id="UP000784294">
    <property type="component" value="Unassembled WGS sequence"/>
</dbReference>
<feature type="compositionally biased region" description="Polar residues" evidence="1">
    <location>
        <begin position="86"/>
        <end position="122"/>
    </location>
</feature>
<sequence length="274" mass="28688">MTLVAVWHSVYRVEIMLCIVMVPVPERECILGKQAYTKRNGNTSPSTPCTPRLPGTWPDGSSLPSSVRTVACLATSLASVSGAISDPSQHHQPSRPISPQPVGRQSTTDFAVSSSPQNSPQAHTRLKLAALPARLPSQSPLSRAPLELEVAQLKRELEASREAAALTACLVSRQEAELARLRQALSQTGRPAADGQPRPLATGSTPAAPLQPGPGTALSRPSDVKTNASSSRCVSGRKSLAPTAVGPTGSSNDVAKERMPLTATLGELDDAIAM</sequence>
<feature type="region of interest" description="Disordered" evidence="1">
    <location>
        <begin position="187"/>
        <end position="258"/>
    </location>
</feature>
<accession>A0A448XKF7</accession>
<feature type="region of interest" description="Disordered" evidence="1">
    <location>
        <begin position="83"/>
        <end position="123"/>
    </location>
</feature>
<organism evidence="2 3">
    <name type="scientific">Protopolystoma xenopodis</name>
    <dbReference type="NCBI Taxonomy" id="117903"/>
    <lineage>
        <taxon>Eukaryota</taxon>
        <taxon>Metazoa</taxon>
        <taxon>Spiralia</taxon>
        <taxon>Lophotrochozoa</taxon>
        <taxon>Platyhelminthes</taxon>
        <taxon>Monogenea</taxon>
        <taxon>Polyopisthocotylea</taxon>
        <taxon>Polystomatidea</taxon>
        <taxon>Polystomatidae</taxon>
        <taxon>Protopolystoma</taxon>
    </lineage>
</organism>
<dbReference type="EMBL" id="CAAALY010259060">
    <property type="protein sequence ID" value="VEL38808.1"/>
    <property type="molecule type" value="Genomic_DNA"/>
</dbReference>
<reference evidence="2" key="1">
    <citation type="submission" date="2018-11" db="EMBL/GenBank/DDBJ databases">
        <authorList>
            <consortium name="Pathogen Informatics"/>
        </authorList>
    </citation>
    <scope>NUCLEOTIDE SEQUENCE</scope>
</reference>
<proteinExistence type="predicted"/>
<evidence type="ECO:0000313" key="3">
    <source>
        <dbReference type="Proteomes" id="UP000784294"/>
    </source>
</evidence>